<accession>A0A8J2TTQ0</accession>
<comment type="caution">
    <text evidence="2">The sequence shown here is derived from an EMBL/GenBank/DDBJ whole genome shotgun (WGS) entry which is preliminary data.</text>
</comment>
<protein>
    <recommendedName>
        <fullName evidence="1">DUF7793 domain-containing protein</fullName>
    </recommendedName>
</protein>
<dbReference type="Proteomes" id="UP000598120">
    <property type="component" value="Unassembled WGS sequence"/>
</dbReference>
<dbReference type="EMBL" id="BMIC01000001">
    <property type="protein sequence ID" value="GFZ82003.1"/>
    <property type="molecule type" value="Genomic_DNA"/>
</dbReference>
<reference evidence="2 3" key="1">
    <citation type="journal article" date="2014" name="Int. J. Syst. Evol. Microbiol.">
        <title>Complete genome sequence of Corynebacterium casei LMG S-19264T (=DSM 44701T), isolated from a smear-ripened cheese.</title>
        <authorList>
            <consortium name="US DOE Joint Genome Institute (JGI-PGF)"/>
            <person name="Walter F."/>
            <person name="Albersmeier A."/>
            <person name="Kalinowski J."/>
            <person name="Ruckert C."/>
        </authorList>
    </citation>
    <scope>NUCLEOTIDE SEQUENCE [LARGE SCALE GENOMIC DNA]</scope>
    <source>
        <strain evidence="2 3">CGMCC 1.15295</strain>
    </source>
</reference>
<sequence>MFFGIAIDFPFVTENVMTKQIQLDRVKFWRDNGVLFCKVQNSDNGQVIKKDNINDYIKAITTLSNGEYYPLLIDFRDVDNKDTISQVRLLANNTELKSVILSKSFVVNSAFMQFMLVVLHGIYDPIIPNKVFKNFESAFQYSVEINQIFNAHS</sequence>
<evidence type="ECO:0000313" key="2">
    <source>
        <dbReference type="EMBL" id="GFZ82003.1"/>
    </source>
</evidence>
<organism evidence="2 3">
    <name type="scientific">Aquaticitalea lipolytica</name>
    <dbReference type="NCBI Taxonomy" id="1247562"/>
    <lineage>
        <taxon>Bacteria</taxon>
        <taxon>Pseudomonadati</taxon>
        <taxon>Bacteroidota</taxon>
        <taxon>Flavobacteriia</taxon>
        <taxon>Flavobacteriales</taxon>
        <taxon>Flavobacteriaceae</taxon>
        <taxon>Aquaticitalea</taxon>
    </lineage>
</organism>
<dbReference type="InterPro" id="IPR056695">
    <property type="entry name" value="DUF7793"/>
</dbReference>
<feature type="domain" description="DUF7793" evidence="1">
    <location>
        <begin position="28"/>
        <end position="141"/>
    </location>
</feature>
<dbReference type="Pfam" id="PF25056">
    <property type="entry name" value="DUF7793"/>
    <property type="match status" value="1"/>
</dbReference>
<gene>
    <name evidence="2" type="ORF">GCM10011531_10460</name>
</gene>
<keyword evidence="3" id="KW-1185">Reference proteome</keyword>
<proteinExistence type="predicted"/>
<evidence type="ECO:0000313" key="3">
    <source>
        <dbReference type="Proteomes" id="UP000598120"/>
    </source>
</evidence>
<evidence type="ECO:0000259" key="1">
    <source>
        <dbReference type="Pfam" id="PF25056"/>
    </source>
</evidence>
<name>A0A8J2TTQ0_9FLAO</name>
<dbReference type="AlphaFoldDB" id="A0A8J2TTQ0"/>